<gene>
    <name evidence="2" type="ORF">K435DRAFT_865642</name>
</gene>
<reference evidence="2 3" key="1">
    <citation type="journal article" date="2019" name="Nat. Ecol. Evol.">
        <title>Megaphylogeny resolves global patterns of mushroom evolution.</title>
        <authorList>
            <person name="Varga T."/>
            <person name="Krizsan K."/>
            <person name="Foldi C."/>
            <person name="Dima B."/>
            <person name="Sanchez-Garcia M."/>
            <person name="Sanchez-Ramirez S."/>
            <person name="Szollosi G.J."/>
            <person name="Szarkandi J.G."/>
            <person name="Papp V."/>
            <person name="Albert L."/>
            <person name="Andreopoulos W."/>
            <person name="Angelini C."/>
            <person name="Antonin V."/>
            <person name="Barry K.W."/>
            <person name="Bougher N.L."/>
            <person name="Buchanan P."/>
            <person name="Buyck B."/>
            <person name="Bense V."/>
            <person name="Catcheside P."/>
            <person name="Chovatia M."/>
            <person name="Cooper J."/>
            <person name="Damon W."/>
            <person name="Desjardin D."/>
            <person name="Finy P."/>
            <person name="Geml J."/>
            <person name="Haridas S."/>
            <person name="Hughes K."/>
            <person name="Justo A."/>
            <person name="Karasinski D."/>
            <person name="Kautmanova I."/>
            <person name="Kiss B."/>
            <person name="Kocsube S."/>
            <person name="Kotiranta H."/>
            <person name="LaButti K.M."/>
            <person name="Lechner B.E."/>
            <person name="Liimatainen K."/>
            <person name="Lipzen A."/>
            <person name="Lukacs Z."/>
            <person name="Mihaltcheva S."/>
            <person name="Morgado L.N."/>
            <person name="Niskanen T."/>
            <person name="Noordeloos M.E."/>
            <person name="Ohm R.A."/>
            <person name="Ortiz-Santana B."/>
            <person name="Ovrebo C."/>
            <person name="Racz N."/>
            <person name="Riley R."/>
            <person name="Savchenko A."/>
            <person name="Shiryaev A."/>
            <person name="Soop K."/>
            <person name="Spirin V."/>
            <person name="Szebenyi C."/>
            <person name="Tomsovsky M."/>
            <person name="Tulloss R.E."/>
            <person name="Uehling J."/>
            <person name="Grigoriev I.V."/>
            <person name="Vagvolgyi C."/>
            <person name="Papp T."/>
            <person name="Martin F.M."/>
            <person name="Miettinen O."/>
            <person name="Hibbett D.S."/>
            <person name="Nagy L.G."/>
        </authorList>
    </citation>
    <scope>NUCLEOTIDE SEQUENCE [LARGE SCALE GENOMIC DNA]</scope>
    <source>
        <strain evidence="2 3">CBS 962.96</strain>
    </source>
</reference>
<organism evidence="2 3">
    <name type="scientific">Dendrothele bispora (strain CBS 962.96)</name>
    <dbReference type="NCBI Taxonomy" id="1314807"/>
    <lineage>
        <taxon>Eukaryota</taxon>
        <taxon>Fungi</taxon>
        <taxon>Dikarya</taxon>
        <taxon>Basidiomycota</taxon>
        <taxon>Agaricomycotina</taxon>
        <taxon>Agaricomycetes</taxon>
        <taxon>Agaricomycetidae</taxon>
        <taxon>Agaricales</taxon>
        <taxon>Agaricales incertae sedis</taxon>
        <taxon>Dendrothele</taxon>
    </lineage>
</organism>
<evidence type="ECO:0000313" key="3">
    <source>
        <dbReference type="Proteomes" id="UP000297245"/>
    </source>
</evidence>
<feature type="compositionally biased region" description="Basic residues" evidence="1">
    <location>
        <begin position="376"/>
        <end position="386"/>
    </location>
</feature>
<accession>A0A4S8LJ06</accession>
<dbReference type="Proteomes" id="UP000297245">
    <property type="component" value="Unassembled WGS sequence"/>
</dbReference>
<dbReference type="AlphaFoldDB" id="A0A4S8LJ06"/>
<dbReference type="OrthoDB" id="2634326at2759"/>
<feature type="compositionally biased region" description="Polar residues" evidence="1">
    <location>
        <begin position="387"/>
        <end position="398"/>
    </location>
</feature>
<name>A0A4S8LJ06_DENBC</name>
<feature type="compositionally biased region" description="Low complexity" evidence="1">
    <location>
        <begin position="336"/>
        <end position="361"/>
    </location>
</feature>
<protein>
    <submittedName>
        <fullName evidence="2">Uncharacterized protein</fullName>
    </submittedName>
</protein>
<sequence>MSEQPQAVRITSVDVYHKPELLLHSARPDAPLTAFDGRVGAVIADTGYFVTSPNMDLVYSPRFTPCLTRMRRDYHFGTDDPMYFPQPFNMTVGHLAIIPAPSPDSFHNHALAWYRPKPDDFVPHTSNPLGGSLGKLSVVLIARIETTTNRLINSALGRSENVKNDRYVRDGRTALQRLVERLQLAATKDESLLLLANIQRQYLELYARLEWLDKYLPRILGQERTHSVEARLMGAFAYSPDDLQRLFHAGVPVWYVREVTHLPATRVDLRVDPIDESADHRLPMRYTDKVLDLADADPPHRVVWSGGWTQGERYAAMARYIRTLYQYPIMSTLTGPTTSPAAGSSSSTTSSSISTSTSPSPQVLVDVLGKGPVPPRLKKQTGKTHAKTSSGQAKTQIPRNKFLPLDHPLNPPAVPAWATALSELSAFHDVRVPEKLGTYLPLPESLLSSNLELTQAHLISTWVKLRPLFLWLLSNAGSNPLNLKGHQWRSILDLGHGLQYKEGSGTATSRKHKEMEDLLRSHLADRRHRVELSLETIPTAEVEWRGEALLQDRLPRQQVAREILWELYEISFRMELMTLDRALLPHSEWVLRQNDLSDCWHGLPFHVSFDDCGSGLGSPSFLQRLPYTRALYYVVKAWPGPKPDEITFPFPVQITDGTVTAAHFEKQVAVVEDALARFYVRTFFNTFARAPTIPHCIQEL</sequence>
<dbReference type="EMBL" id="ML179382">
    <property type="protein sequence ID" value="THU89099.1"/>
    <property type="molecule type" value="Genomic_DNA"/>
</dbReference>
<evidence type="ECO:0000313" key="2">
    <source>
        <dbReference type="EMBL" id="THU89099.1"/>
    </source>
</evidence>
<keyword evidence="3" id="KW-1185">Reference proteome</keyword>
<proteinExistence type="predicted"/>
<feature type="region of interest" description="Disordered" evidence="1">
    <location>
        <begin position="336"/>
        <end position="405"/>
    </location>
</feature>
<evidence type="ECO:0000256" key="1">
    <source>
        <dbReference type="SAM" id="MobiDB-lite"/>
    </source>
</evidence>